<dbReference type="InterPro" id="IPR005467">
    <property type="entry name" value="His_kinase_dom"/>
</dbReference>
<keyword evidence="9" id="KW-0802">TPR repeat</keyword>
<keyword evidence="12" id="KW-0732">Signal</keyword>
<dbReference type="CDD" id="cd16917">
    <property type="entry name" value="HATPase_UhpB-NarQ-NarX-like"/>
    <property type="match status" value="1"/>
</dbReference>
<dbReference type="PROSITE" id="PS50005">
    <property type="entry name" value="TPR"/>
    <property type="match status" value="1"/>
</dbReference>
<dbReference type="Proteomes" id="UP000007590">
    <property type="component" value="Chromosome"/>
</dbReference>
<feature type="chain" id="PRO_5003614618" description="histidine kinase" evidence="12">
    <location>
        <begin position="21"/>
        <end position="666"/>
    </location>
</feature>
<keyword evidence="6 14" id="KW-0418">Kinase</keyword>
<keyword evidence="15" id="KW-1185">Reference proteome</keyword>
<dbReference type="HOGENOM" id="CLU_000445_106_2_10"/>
<dbReference type="InterPro" id="IPR050482">
    <property type="entry name" value="Sensor_HK_TwoCompSys"/>
</dbReference>
<dbReference type="EC" id="2.7.13.3" evidence="2"/>
<evidence type="ECO:0000256" key="9">
    <source>
        <dbReference type="PROSITE-ProRule" id="PRU00339"/>
    </source>
</evidence>
<dbReference type="OrthoDB" id="9778366at2"/>
<dbReference type="InterPro" id="IPR011990">
    <property type="entry name" value="TPR-like_helical_dom_sf"/>
</dbReference>
<sequence length="666" mass="75806">MRKHILLTGLLWSLFLNLSAQQLLPVNEKAYADSLTTILQSKQTDSVKANVNYLLSDYWRAKDTVKSKIYLTKGKQLASQTPYLQALYYFYEGQYYFHRNQPRAAVSFKKAVEMLASFKTPESQQSLAASWYNYGIMVRNEKGDDFLIDILFNKSIPLAEKSGNTEKAAHYYSQLGTILMYNSQFDKAEIYNKKAIDLLENKKPGSTTLMLAYLSATSNYIYKGKSDEAKKMLDKAKKILESNPESTHYPNYYYNEGLYYTAKADFTKALASLDKGVQLAKKYGQAQLLQMLVFRKYNIFLEQKDFKSAKQLLTEVVKEGTLIADVNNRKTVYFQLAKTNEYLGNMGEAYNWAMKHSLLSDSLSASHMKEKINELEAKYQHAENQKKISLLESEKKEADLSARNNRLFNWLLGAISLLLLISAVFSTIYFKNQKKLSEQKEINHQQQLKEMENQQQLAMAEAMLEGEERERRRVARDLHDGLGGMLAGIKIKLSGEAAQIEKAPYGSELTKIIDQLDNSVTELRRIAHNMMPETLMRFGLQTALRDLCDSMQTKYTAINYEAYSIADNLSLSTQVAIYRIVQETLSNAIRHAEARNITVQCSQNGDVFFITVEDDGKGFDSKLKTVKKGMGLNNIENRVRYLDGKLEINSSASEGTTVNVELNVAV</sequence>
<evidence type="ECO:0000259" key="13">
    <source>
        <dbReference type="PROSITE" id="PS50109"/>
    </source>
</evidence>
<dbReference type="RefSeq" id="WP_014679917.1">
    <property type="nucleotide sequence ID" value="NC_017770.1"/>
</dbReference>
<keyword evidence="8" id="KW-0902">Two-component regulatory system</keyword>
<evidence type="ECO:0000313" key="14">
    <source>
        <dbReference type="EMBL" id="AFD06690.1"/>
    </source>
</evidence>
<dbReference type="Gene3D" id="1.25.40.10">
    <property type="entry name" value="Tetratricopeptide repeat domain"/>
    <property type="match status" value="2"/>
</dbReference>
<dbReference type="GO" id="GO:0005524">
    <property type="term" value="F:ATP binding"/>
    <property type="evidence" value="ECO:0007669"/>
    <property type="project" value="UniProtKB-KW"/>
</dbReference>
<keyword evidence="10" id="KW-0175">Coiled coil</keyword>
<dbReference type="Gene3D" id="1.20.5.1930">
    <property type="match status" value="1"/>
</dbReference>
<dbReference type="SUPFAM" id="SSF48452">
    <property type="entry name" value="TPR-like"/>
    <property type="match status" value="1"/>
</dbReference>
<dbReference type="PANTHER" id="PTHR24421">
    <property type="entry name" value="NITRATE/NITRITE SENSOR PROTEIN NARX-RELATED"/>
    <property type="match status" value="1"/>
</dbReference>
<evidence type="ECO:0000256" key="12">
    <source>
        <dbReference type="SAM" id="SignalP"/>
    </source>
</evidence>
<dbReference type="Pfam" id="PF07730">
    <property type="entry name" value="HisKA_3"/>
    <property type="match status" value="1"/>
</dbReference>
<dbReference type="AlphaFoldDB" id="H8KVR7"/>
<dbReference type="SUPFAM" id="SSF55874">
    <property type="entry name" value="ATPase domain of HSP90 chaperone/DNA topoisomerase II/histidine kinase"/>
    <property type="match status" value="1"/>
</dbReference>
<evidence type="ECO:0000256" key="1">
    <source>
        <dbReference type="ARBA" id="ARBA00000085"/>
    </source>
</evidence>
<keyword evidence="11" id="KW-0812">Transmembrane</keyword>
<reference evidence="14" key="1">
    <citation type="submission" date="2012-02" db="EMBL/GenBank/DDBJ databases">
        <title>The complete genome of Solitalea canadensis DSM 3403.</title>
        <authorList>
            <consortium name="US DOE Joint Genome Institute (JGI-PGF)"/>
            <person name="Lucas S."/>
            <person name="Copeland A."/>
            <person name="Lapidus A."/>
            <person name="Glavina del Rio T."/>
            <person name="Dalin E."/>
            <person name="Tice H."/>
            <person name="Bruce D."/>
            <person name="Goodwin L."/>
            <person name="Pitluck S."/>
            <person name="Peters L."/>
            <person name="Ovchinnikova G."/>
            <person name="Lu M."/>
            <person name="Kyrpides N."/>
            <person name="Mavromatis K."/>
            <person name="Ivanova N."/>
            <person name="Brettin T."/>
            <person name="Detter J.C."/>
            <person name="Han C."/>
            <person name="Larimer F."/>
            <person name="Land M."/>
            <person name="Hauser L."/>
            <person name="Markowitz V."/>
            <person name="Cheng J.-F."/>
            <person name="Hugenholtz P."/>
            <person name="Woyke T."/>
            <person name="Wu D."/>
            <person name="Spring S."/>
            <person name="Schroeder M."/>
            <person name="Kopitz M."/>
            <person name="Brambilla E."/>
            <person name="Klenk H.-P."/>
            <person name="Eisen J.A."/>
        </authorList>
    </citation>
    <scope>NUCLEOTIDE SEQUENCE</scope>
    <source>
        <strain evidence="14">DSM 3403</strain>
    </source>
</reference>
<evidence type="ECO:0000256" key="3">
    <source>
        <dbReference type="ARBA" id="ARBA00022553"/>
    </source>
</evidence>
<feature type="coiled-coil region" evidence="10">
    <location>
        <begin position="365"/>
        <end position="392"/>
    </location>
</feature>
<dbReference type="InterPro" id="IPR003594">
    <property type="entry name" value="HATPase_dom"/>
</dbReference>
<keyword evidence="4" id="KW-0808">Transferase</keyword>
<evidence type="ECO:0000256" key="11">
    <source>
        <dbReference type="SAM" id="Phobius"/>
    </source>
</evidence>
<evidence type="ECO:0000256" key="2">
    <source>
        <dbReference type="ARBA" id="ARBA00012438"/>
    </source>
</evidence>
<proteinExistence type="predicted"/>
<keyword evidence="11" id="KW-1133">Transmembrane helix</keyword>
<evidence type="ECO:0000256" key="6">
    <source>
        <dbReference type="ARBA" id="ARBA00022777"/>
    </source>
</evidence>
<feature type="repeat" description="TPR" evidence="9">
    <location>
        <begin position="250"/>
        <end position="283"/>
    </location>
</feature>
<gene>
    <name evidence="14" type="ordered locus">Solca_1623</name>
</gene>
<dbReference type="InterPro" id="IPR011712">
    <property type="entry name" value="Sig_transdc_His_kin_sub3_dim/P"/>
</dbReference>
<protein>
    <recommendedName>
        <fullName evidence="2">histidine kinase</fullName>
        <ecNumber evidence="2">2.7.13.3</ecNumber>
    </recommendedName>
</protein>
<feature type="domain" description="Histidine kinase" evidence="13">
    <location>
        <begin position="473"/>
        <end position="666"/>
    </location>
</feature>
<organism evidence="14 15">
    <name type="scientific">Solitalea canadensis (strain ATCC 29591 / DSM 3403 / JCM 21819 / LMG 8368 / NBRC 15130 / NCIMB 12057 / USAM 9D)</name>
    <name type="common">Flexibacter canadensis</name>
    <dbReference type="NCBI Taxonomy" id="929556"/>
    <lineage>
        <taxon>Bacteria</taxon>
        <taxon>Pseudomonadati</taxon>
        <taxon>Bacteroidota</taxon>
        <taxon>Sphingobacteriia</taxon>
        <taxon>Sphingobacteriales</taxon>
        <taxon>Sphingobacteriaceae</taxon>
        <taxon>Solitalea</taxon>
    </lineage>
</organism>
<dbReference type="InterPro" id="IPR036890">
    <property type="entry name" value="HATPase_C_sf"/>
</dbReference>
<evidence type="ECO:0000256" key="5">
    <source>
        <dbReference type="ARBA" id="ARBA00022741"/>
    </source>
</evidence>
<evidence type="ECO:0000256" key="8">
    <source>
        <dbReference type="ARBA" id="ARBA00023012"/>
    </source>
</evidence>
<keyword evidence="7" id="KW-0067">ATP-binding</keyword>
<dbReference type="KEGG" id="scn:Solca_1623"/>
<dbReference type="GO" id="GO:0046983">
    <property type="term" value="F:protein dimerization activity"/>
    <property type="evidence" value="ECO:0007669"/>
    <property type="project" value="InterPro"/>
</dbReference>
<evidence type="ECO:0000313" key="15">
    <source>
        <dbReference type="Proteomes" id="UP000007590"/>
    </source>
</evidence>
<evidence type="ECO:0000256" key="10">
    <source>
        <dbReference type="SAM" id="Coils"/>
    </source>
</evidence>
<keyword evidence="3" id="KW-0597">Phosphoprotein</keyword>
<dbReference type="PANTHER" id="PTHR24421:SF10">
    <property type="entry name" value="NITRATE_NITRITE SENSOR PROTEIN NARQ"/>
    <property type="match status" value="1"/>
</dbReference>
<feature type="signal peptide" evidence="12">
    <location>
        <begin position="1"/>
        <end position="20"/>
    </location>
</feature>
<comment type="catalytic activity">
    <reaction evidence="1">
        <text>ATP + protein L-histidine = ADP + protein N-phospho-L-histidine.</text>
        <dbReference type="EC" id="2.7.13.3"/>
    </reaction>
</comment>
<dbReference type="EMBL" id="CP003349">
    <property type="protein sequence ID" value="AFD06690.1"/>
    <property type="molecule type" value="Genomic_DNA"/>
</dbReference>
<evidence type="ECO:0000256" key="4">
    <source>
        <dbReference type="ARBA" id="ARBA00022679"/>
    </source>
</evidence>
<dbReference type="SMART" id="SM00028">
    <property type="entry name" value="TPR"/>
    <property type="match status" value="4"/>
</dbReference>
<dbReference type="Pfam" id="PF02518">
    <property type="entry name" value="HATPase_c"/>
    <property type="match status" value="1"/>
</dbReference>
<dbReference type="Gene3D" id="3.30.565.10">
    <property type="entry name" value="Histidine kinase-like ATPase, C-terminal domain"/>
    <property type="match status" value="1"/>
</dbReference>
<evidence type="ECO:0000256" key="7">
    <source>
        <dbReference type="ARBA" id="ARBA00022840"/>
    </source>
</evidence>
<name>H8KVR7_SOLCM</name>
<dbReference type="PROSITE" id="PS50109">
    <property type="entry name" value="HIS_KIN"/>
    <property type="match status" value="1"/>
</dbReference>
<keyword evidence="5" id="KW-0547">Nucleotide-binding</keyword>
<dbReference type="GO" id="GO:0000155">
    <property type="term" value="F:phosphorelay sensor kinase activity"/>
    <property type="evidence" value="ECO:0007669"/>
    <property type="project" value="InterPro"/>
</dbReference>
<feature type="coiled-coil region" evidence="10">
    <location>
        <begin position="434"/>
        <end position="477"/>
    </location>
</feature>
<keyword evidence="11" id="KW-0472">Membrane</keyword>
<feature type="transmembrane region" description="Helical" evidence="11">
    <location>
        <begin position="407"/>
        <end position="430"/>
    </location>
</feature>
<dbReference type="InterPro" id="IPR019734">
    <property type="entry name" value="TPR_rpt"/>
</dbReference>
<accession>H8KVR7</accession>
<dbReference type="GO" id="GO:0016020">
    <property type="term" value="C:membrane"/>
    <property type="evidence" value="ECO:0007669"/>
    <property type="project" value="InterPro"/>
</dbReference>
<dbReference type="eggNOG" id="COG4585">
    <property type="taxonomic scope" value="Bacteria"/>
</dbReference>
<dbReference type="eggNOG" id="COG0457">
    <property type="taxonomic scope" value="Bacteria"/>
</dbReference>
<dbReference type="SMART" id="SM00387">
    <property type="entry name" value="HATPase_c"/>
    <property type="match status" value="1"/>
</dbReference>
<dbReference type="STRING" id="929556.Solca_1623"/>